<dbReference type="PANTHER" id="PTHR15724">
    <property type="entry name" value="PROTEIN PHOSPHATASE 1 REGULATORY SUBUNIT 26"/>
    <property type="match status" value="1"/>
</dbReference>
<proteinExistence type="predicted"/>
<dbReference type="InterPro" id="IPR031474">
    <property type="entry name" value="PPP1R26_N"/>
</dbReference>
<dbReference type="EMBL" id="JAGTTL010000011">
    <property type="protein sequence ID" value="KAK6316232.1"/>
    <property type="molecule type" value="Genomic_DNA"/>
</dbReference>
<feature type="domain" description="Protein phosphatase 1 regulatory subunit 26 N-terminal" evidence="2">
    <location>
        <begin position="331"/>
        <end position="435"/>
    </location>
</feature>
<feature type="compositionally biased region" description="Polar residues" evidence="1">
    <location>
        <begin position="1166"/>
        <end position="1181"/>
    </location>
</feature>
<dbReference type="GO" id="GO:0004864">
    <property type="term" value="F:protein phosphatase inhibitor activity"/>
    <property type="evidence" value="ECO:0007669"/>
    <property type="project" value="InterPro"/>
</dbReference>
<dbReference type="InterPro" id="IPR026130">
    <property type="entry name" value="PPP1R26"/>
</dbReference>
<feature type="compositionally biased region" description="Basic and acidic residues" evidence="1">
    <location>
        <begin position="814"/>
        <end position="839"/>
    </location>
</feature>
<feature type="compositionally biased region" description="Basic and acidic residues" evidence="1">
    <location>
        <begin position="152"/>
        <end position="169"/>
    </location>
</feature>
<feature type="compositionally biased region" description="Polar residues" evidence="1">
    <location>
        <begin position="1052"/>
        <end position="1067"/>
    </location>
</feature>
<feature type="compositionally biased region" description="Polar residues" evidence="1">
    <location>
        <begin position="201"/>
        <end position="211"/>
    </location>
</feature>
<feature type="compositionally biased region" description="Basic and acidic residues" evidence="1">
    <location>
        <begin position="1206"/>
        <end position="1251"/>
    </location>
</feature>
<feature type="region of interest" description="Disordered" evidence="1">
    <location>
        <begin position="1194"/>
        <end position="1288"/>
    </location>
</feature>
<protein>
    <recommendedName>
        <fullName evidence="2">Protein phosphatase 1 regulatory subunit 26 N-terminal domain-containing protein</fullName>
    </recommendedName>
</protein>
<feature type="domain" description="Protein phosphatase 1 regulatory subunit 26 N-terminal" evidence="2">
    <location>
        <begin position="208"/>
        <end position="321"/>
    </location>
</feature>
<feature type="compositionally biased region" description="Basic and acidic residues" evidence="1">
    <location>
        <begin position="864"/>
        <end position="875"/>
    </location>
</feature>
<dbReference type="PANTHER" id="PTHR15724:SF0">
    <property type="entry name" value="PROTEIN PHOSPHATASE 1 REGULATORY SUBUNIT 26"/>
    <property type="match status" value="1"/>
</dbReference>
<feature type="region of interest" description="Disordered" evidence="1">
    <location>
        <begin position="604"/>
        <end position="1067"/>
    </location>
</feature>
<feature type="domain" description="Protein phosphatase 1 regulatory subunit 26 N-terminal" evidence="2">
    <location>
        <begin position="676"/>
        <end position="877"/>
    </location>
</feature>
<evidence type="ECO:0000259" key="2">
    <source>
        <dbReference type="Pfam" id="PF15740"/>
    </source>
</evidence>
<reference evidence="3 4" key="1">
    <citation type="submission" date="2021-04" db="EMBL/GenBank/DDBJ databases">
        <authorList>
            <person name="De Guttry C."/>
            <person name="Zahm M."/>
            <person name="Klopp C."/>
            <person name="Cabau C."/>
            <person name="Louis A."/>
            <person name="Berthelot C."/>
            <person name="Parey E."/>
            <person name="Roest Crollius H."/>
            <person name="Montfort J."/>
            <person name="Robinson-Rechavi M."/>
            <person name="Bucao C."/>
            <person name="Bouchez O."/>
            <person name="Gislard M."/>
            <person name="Lluch J."/>
            <person name="Milhes M."/>
            <person name="Lampietro C."/>
            <person name="Lopez Roques C."/>
            <person name="Donnadieu C."/>
            <person name="Braasch I."/>
            <person name="Desvignes T."/>
            <person name="Postlethwait J."/>
            <person name="Bobe J."/>
            <person name="Wedekind C."/>
            <person name="Guiguen Y."/>
        </authorList>
    </citation>
    <scope>NUCLEOTIDE SEQUENCE [LARGE SCALE GENOMIC DNA]</scope>
    <source>
        <strain evidence="3">Cs_M1</strain>
        <tissue evidence="3">Blood</tissue>
    </source>
</reference>
<evidence type="ECO:0000313" key="4">
    <source>
        <dbReference type="Proteomes" id="UP001356427"/>
    </source>
</evidence>
<feature type="compositionally biased region" description="Polar residues" evidence="1">
    <location>
        <begin position="246"/>
        <end position="259"/>
    </location>
</feature>
<feature type="compositionally biased region" description="Polar residues" evidence="1">
    <location>
        <begin position="409"/>
        <end position="421"/>
    </location>
</feature>
<feature type="compositionally biased region" description="Polar residues" evidence="1">
    <location>
        <begin position="364"/>
        <end position="373"/>
    </location>
</feature>
<evidence type="ECO:0000313" key="3">
    <source>
        <dbReference type="EMBL" id="KAK6316232.1"/>
    </source>
</evidence>
<feature type="compositionally biased region" description="Pro residues" evidence="1">
    <location>
        <begin position="935"/>
        <end position="949"/>
    </location>
</feature>
<feature type="compositionally biased region" description="Acidic residues" evidence="1">
    <location>
        <begin position="1252"/>
        <end position="1261"/>
    </location>
</feature>
<feature type="compositionally biased region" description="Basic and acidic residues" evidence="1">
    <location>
        <begin position="655"/>
        <end position="688"/>
    </location>
</feature>
<accession>A0AAN8LVI2</accession>
<feature type="domain" description="Protein phosphatase 1 regulatory subunit 26 N-terminal" evidence="2">
    <location>
        <begin position="1"/>
        <end position="200"/>
    </location>
</feature>
<feature type="compositionally biased region" description="Basic residues" evidence="1">
    <location>
        <begin position="737"/>
        <end position="746"/>
    </location>
</feature>
<comment type="caution">
    <text evidence="3">The sequence shown here is derived from an EMBL/GenBank/DDBJ whole genome shotgun (WGS) entry which is preliminary data.</text>
</comment>
<sequence length="1343" mass="147401">MYLMNLPPVAALHTEWRSSCGGLPRGFSGLPLCFNESDSDLSTTGTPISEKVQMIIESLRSTQSSLNMGDETKGNQVLSGQPVQEAGARGSQGQGFKARRGPPVVMGPKPKFRGPLPLTHTDNLLALPEVSYNVDSESSDGDDSVDRGIEEAIQEYLKEKDDHKRKAEPEPATNILQPPKMPRREAPPTFPEPTKQHSDSNKVLTASNQVPRSLKTETHNTPPPVKKRVKSKIPTCKENPFKKLDTTSNTVVVKKQSSLEQKRGPYNSNPLSDKRKCPVLKAVNVEEHLSDSDSSSSSDDGIEEAIQRYQQEKKKERHVGRQSSKPLLLLKEESDSSSSDDGIEEAIRHYQLEKQKEKSVPKLSLSQPKQKQVSKVAAPLHCPESTSTQAAAMKKRKRSKNKKPETSDLKSSPPSQTPGSSLSLIKKRLAASSPKGNGLLLSTKVEPLREWEQEQHTTPGPATLKVNTITTTPGPATLKVNTITTTPGPATLKVNTITTTPGPAILKVNTITTTTAELMCAEAILDISKAVIKMPEAFNPNVAAAGLININSSSTESTTTTSLLISTNCPDDDNDNKSDDESSIDSEDGIEQEIRKFLEKKAQMHKLPPGPGSAVGTTSPDGTNKTTEPEKNAKLSPAQKKTLRLSVTQKRKRKAEGGSRRGSKEEGETDLKMKEEAVPKHLTKHDQGSRSSISSLKKAPLKSVRDSERRREQGGDKSSSLDSDEDLDNAIKDLLKTKKKLKKKTRDIKLKSRKGLEDEELLCRKTSHLKKHEPKTTSLLKTSFKVTTTTAQSQNNNRKKGTFSKNASQYPQSNEKKEPLNQADEMDRSQGNRDVEVLSRENNPVVVQIKEDSSSVDSDDSIEQEIRKFLAEKAKVSTTTVKTDDREEIGNGKGKTKSENQLAENPRIDVTQFSDLPRQSSREQRGVPDSRIFPNTPPVQPVPGNPNPNPTLETARGSCLLSALTPSSYPPALEPVDGAVSGAARAEKRRRSSSDSGSVDTHQSANSEMARDHSYRSLPSTSYPLPRTDSEPWRKSQAIPTTETKEKIHNRNPFQYSSPSFGEKTATTPAYQCGVPASIYPHRRSIAPAPAPAPDTPVSTRPAAVRTGSSIRSPLVPFHRPSSSETTSTSAAVFSSPFPSLTRRPTEMGPSGGYFLQGHGSGSGSRWGQSPTLTPGLSESSVVHVAKDQTMFVELSTNKTNHVQVRSREVKVSEGKEERRRDLPAGESERERQSRKTEERGEEQIGRRGEEECVDETDVSESDERTSPEKKQGFPTLSLSSSIDPGITLSPYIALNTEERSKRFRWMYKAFAVNQPKKTKIEKPVKRKLQFLPLSRINKSTGK</sequence>
<feature type="compositionally biased region" description="Basic and acidic residues" evidence="1">
    <location>
        <begin position="345"/>
        <end position="360"/>
    </location>
</feature>
<feature type="compositionally biased region" description="Polar residues" evidence="1">
    <location>
        <begin position="776"/>
        <end position="796"/>
    </location>
</feature>
<evidence type="ECO:0000256" key="1">
    <source>
        <dbReference type="SAM" id="MobiDB-lite"/>
    </source>
</evidence>
<gene>
    <name evidence="3" type="ORF">J4Q44_G00137560</name>
</gene>
<feature type="compositionally biased region" description="Polar residues" evidence="1">
    <location>
        <begin position="1195"/>
        <end position="1204"/>
    </location>
</feature>
<feature type="compositionally biased region" description="Basic and acidic residues" evidence="1">
    <location>
        <begin position="703"/>
        <end position="715"/>
    </location>
</feature>
<dbReference type="Proteomes" id="UP001356427">
    <property type="component" value="Unassembled WGS sequence"/>
</dbReference>
<feature type="compositionally biased region" description="Low complexity" evidence="1">
    <location>
        <begin position="1121"/>
        <end position="1140"/>
    </location>
</feature>
<feature type="region of interest" description="Disordered" evidence="1">
    <location>
        <begin position="1084"/>
        <end position="1181"/>
    </location>
</feature>
<feature type="region of interest" description="Disordered" evidence="1">
    <location>
        <begin position="83"/>
        <end position="119"/>
    </location>
</feature>
<name>A0AAN8LVI2_9TELE</name>
<feature type="region of interest" description="Disordered" evidence="1">
    <location>
        <begin position="152"/>
        <end position="421"/>
    </location>
</feature>
<feature type="compositionally biased region" description="Basic and acidic residues" evidence="1">
    <location>
        <begin position="1262"/>
        <end position="1272"/>
    </location>
</feature>
<feature type="compositionally biased region" description="Basic and acidic residues" evidence="1">
    <location>
        <begin position="747"/>
        <end position="756"/>
    </location>
</feature>
<keyword evidence="4" id="KW-1185">Reference proteome</keyword>
<organism evidence="3 4">
    <name type="scientific">Coregonus suidteri</name>
    <dbReference type="NCBI Taxonomy" id="861788"/>
    <lineage>
        <taxon>Eukaryota</taxon>
        <taxon>Metazoa</taxon>
        <taxon>Chordata</taxon>
        <taxon>Craniata</taxon>
        <taxon>Vertebrata</taxon>
        <taxon>Euteleostomi</taxon>
        <taxon>Actinopterygii</taxon>
        <taxon>Neopterygii</taxon>
        <taxon>Teleostei</taxon>
        <taxon>Protacanthopterygii</taxon>
        <taxon>Salmoniformes</taxon>
        <taxon>Salmonidae</taxon>
        <taxon>Coregoninae</taxon>
        <taxon>Coregonus</taxon>
    </lineage>
</organism>
<feature type="region of interest" description="Disordered" evidence="1">
    <location>
        <begin position="561"/>
        <end position="589"/>
    </location>
</feature>
<dbReference type="Pfam" id="PF15740">
    <property type="entry name" value="PPP1R26_N"/>
    <property type="match status" value="4"/>
</dbReference>
<feature type="compositionally biased region" description="Polar residues" evidence="1">
    <location>
        <begin position="803"/>
        <end position="813"/>
    </location>
</feature>
<feature type="compositionally biased region" description="Polar residues" evidence="1">
    <location>
        <begin position="615"/>
        <end position="626"/>
    </location>
</feature>